<name>A0A0W8DN69_PHYNI</name>
<dbReference type="AlphaFoldDB" id="A0A0W8DN69"/>
<gene>
    <name evidence="4" type="ORF">AM588_10009803</name>
</gene>
<protein>
    <submittedName>
        <fullName evidence="4">Chaperone protein DnaJ</fullName>
    </submittedName>
</protein>
<dbReference type="Proteomes" id="UP000054636">
    <property type="component" value="Unassembled WGS sequence"/>
</dbReference>
<evidence type="ECO:0000256" key="1">
    <source>
        <dbReference type="PROSITE-ProRule" id="PRU00325"/>
    </source>
</evidence>
<dbReference type="InterPro" id="IPR007527">
    <property type="entry name" value="Znf_SWIM"/>
</dbReference>
<comment type="caution">
    <text evidence="4">The sequence shown here is derived from an EMBL/GenBank/DDBJ whole genome shotgun (WGS) entry which is preliminary data.</text>
</comment>
<dbReference type="EMBL" id="LNFP01000096">
    <property type="protein sequence ID" value="KUF97803.1"/>
    <property type="molecule type" value="Genomic_DNA"/>
</dbReference>
<keyword evidence="1" id="KW-0479">Metal-binding</keyword>
<keyword evidence="1" id="KW-0862">Zinc</keyword>
<evidence type="ECO:0000259" key="3">
    <source>
        <dbReference type="PROSITE" id="PS50966"/>
    </source>
</evidence>
<evidence type="ECO:0000313" key="4">
    <source>
        <dbReference type="EMBL" id="KUF97803.1"/>
    </source>
</evidence>
<accession>A0A0W8DN69</accession>
<organism evidence="4 5">
    <name type="scientific">Phytophthora nicotianae</name>
    <name type="common">Potato buckeye rot agent</name>
    <name type="synonym">Phytophthora parasitica</name>
    <dbReference type="NCBI Taxonomy" id="4792"/>
    <lineage>
        <taxon>Eukaryota</taxon>
        <taxon>Sar</taxon>
        <taxon>Stramenopiles</taxon>
        <taxon>Oomycota</taxon>
        <taxon>Peronosporomycetes</taxon>
        <taxon>Peronosporales</taxon>
        <taxon>Peronosporaceae</taxon>
        <taxon>Phytophthora</taxon>
    </lineage>
</organism>
<proteinExistence type="predicted"/>
<sequence>MNTVHHKTKCSESRRSNTSSMATDQLLASANASAAAALADTTVDEAAAAMDAPVDIGTVFSSWKEALAAIRSLALQMGRRVMAEKAEPMTWCGKPVMARRILTIPSIGVCIVAGERLGAYEMVYRVGQAWWCSFRRNPVFCSHSEHGLLRALAEEAHHAKIMFCVRSLLEKMARDKNIPALGPLEEKVWELQRQETEEAFLRVFGVLEGFNTAAAAFLRSVHPKNWAYYPNRSIKLYGWATTGAEEAVTGSDIQRSDEAPFDLIYMFLAFLMDGIYKKSQVASKLVPVDGQRSILLTPGADTVYRQEREAATEYTVRRCDEQVAFAWLTGARPKITYRMDFALRTCTCGQMFQLGWPCRHFIAASMHFANEAVLLDSFDPIYKATAYVEAHRNLRIEIPVAGDLHKDQSLLPATRPRSTKYKKRPRSGGGNNGNVVDETSTAMMSSAPSAISVSNEVSSAPLAKTPRLEFDSDVVNSLGEIV</sequence>
<keyword evidence="1" id="KW-0863">Zinc-finger</keyword>
<feature type="compositionally biased region" description="Basic residues" evidence="2">
    <location>
        <begin position="417"/>
        <end position="426"/>
    </location>
</feature>
<dbReference type="GO" id="GO:0008270">
    <property type="term" value="F:zinc ion binding"/>
    <property type="evidence" value="ECO:0007669"/>
    <property type="project" value="UniProtKB-KW"/>
</dbReference>
<feature type="region of interest" description="Disordered" evidence="2">
    <location>
        <begin position="407"/>
        <end position="438"/>
    </location>
</feature>
<reference evidence="4 5" key="1">
    <citation type="submission" date="2015-11" db="EMBL/GenBank/DDBJ databases">
        <title>Genomes and virulence difference between two physiological races of Phytophthora nicotianae.</title>
        <authorList>
            <person name="Liu H."/>
            <person name="Ma X."/>
            <person name="Yu H."/>
            <person name="Fang D."/>
            <person name="Li Y."/>
            <person name="Wang X."/>
            <person name="Wang W."/>
            <person name="Dong Y."/>
            <person name="Xiao B."/>
        </authorList>
    </citation>
    <scope>NUCLEOTIDE SEQUENCE [LARGE SCALE GENOMIC DNA]</scope>
    <source>
        <strain evidence="5">race 1</strain>
    </source>
</reference>
<feature type="domain" description="SWIM-type" evidence="3">
    <location>
        <begin position="337"/>
        <end position="369"/>
    </location>
</feature>
<feature type="region of interest" description="Disordered" evidence="2">
    <location>
        <begin position="1"/>
        <end position="21"/>
    </location>
</feature>
<evidence type="ECO:0000256" key="2">
    <source>
        <dbReference type="SAM" id="MobiDB-lite"/>
    </source>
</evidence>
<dbReference type="PROSITE" id="PS50966">
    <property type="entry name" value="ZF_SWIM"/>
    <property type="match status" value="1"/>
</dbReference>
<evidence type="ECO:0000313" key="5">
    <source>
        <dbReference type="Proteomes" id="UP000054636"/>
    </source>
</evidence>